<comment type="caution">
    <text evidence="2">The sequence shown here is derived from an EMBL/GenBank/DDBJ whole genome shotgun (WGS) entry which is preliminary data.</text>
</comment>
<keyword evidence="3" id="KW-1185">Reference proteome</keyword>
<dbReference type="InterPro" id="IPR001357">
    <property type="entry name" value="BRCT_dom"/>
</dbReference>
<dbReference type="SUPFAM" id="SSF52113">
    <property type="entry name" value="BRCT domain"/>
    <property type="match status" value="1"/>
</dbReference>
<dbReference type="Gene3D" id="3.40.50.10190">
    <property type="entry name" value="BRCT domain"/>
    <property type="match status" value="1"/>
</dbReference>
<feature type="domain" description="BRCT" evidence="1">
    <location>
        <begin position="50"/>
        <end position="82"/>
    </location>
</feature>
<dbReference type="Proteomes" id="UP001162162">
    <property type="component" value="Unassembled WGS sequence"/>
</dbReference>
<evidence type="ECO:0000259" key="1">
    <source>
        <dbReference type="Pfam" id="PF12738"/>
    </source>
</evidence>
<reference evidence="2" key="1">
    <citation type="journal article" date="2023" name="Insect Mol. Biol.">
        <title>Genome sequencing provides insights into the evolution of gene families encoding plant cell wall-degrading enzymes in longhorned beetles.</title>
        <authorList>
            <person name="Shin N.R."/>
            <person name="Okamura Y."/>
            <person name="Kirsch R."/>
            <person name="Pauchet Y."/>
        </authorList>
    </citation>
    <scope>NUCLEOTIDE SEQUENCE</scope>
    <source>
        <strain evidence="2">AMC_N1</strain>
    </source>
</reference>
<accession>A0AAV8YZ87</accession>
<evidence type="ECO:0000313" key="3">
    <source>
        <dbReference type="Proteomes" id="UP001162162"/>
    </source>
</evidence>
<evidence type="ECO:0000313" key="2">
    <source>
        <dbReference type="EMBL" id="KAJ8956918.1"/>
    </source>
</evidence>
<gene>
    <name evidence="2" type="ORF">NQ318_014337</name>
</gene>
<dbReference type="EMBL" id="JAPWTK010000027">
    <property type="protein sequence ID" value="KAJ8956918.1"/>
    <property type="molecule type" value="Genomic_DNA"/>
</dbReference>
<dbReference type="AlphaFoldDB" id="A0AAV8YZ87"/>
<dbReference type="InterPro" id="IPR036420">
    <property type="entry name" value="BRCT_dom_sf"/>
</dbReference>
<organism evidence="2 3">
    <name type="scientific">Aromia moschata</name>
    <dbReference type="NCBI Taxonomy" id="1265417"/>
    <lineage>
        <taxon>Eukaryota</taxon>
        <taxon>Metazoa</taxon>
        <taxon>Ecdysozoa</taxon>
        <taxon>Arthropoda</taxon>
        <taxon>Hexapoda</taxon>
        <taxon>Insecta</taxon>
        <taxon>Pterygota</taxon>
        <taxon>Neoptera</taxon>
        <taxon>Endopterygota</taxon>
        <taxon>Coleoptera</taxon>
        <taxon>Polyphaga</taxon>
        <taxon>Cucujiformia</taxon>
        <taxon>Chrysomeloidea</taxon>
        <taxon>Cerambycidae</taxon>
        <taxon>Cerambycinae</taxon>
        <taxon>Callichromatini</taxon>
        <taxon>Aromia</taxon>
    </lineage>
</organism>
<sequence length="95" mass="10331">MFRTVEGPAKGYHPKPFYINSLEVATLLTNGGIDKEETKMAPLSWTGSIITKLVPLIHHMGGSIRKEMSAKVTHLIANDVVGISISMQLLLGCLL</sequence>
<proteinExistence type="predicted"/>
<dbReference type="Pfam" id="PF12738">
    <property type="entry name" value="PTCB-BRCT"/>
    <property type="match status" value="1"/>
</dbReference>
<protein>
    <recommendedName>
        <fullName evidence="1">BRCT domain-containing protein</fullName>
    </recommendedName>
</protein>
<name>A0AAV8YZ87_9CUCU</name>